<dbReference type="OrthoDB" id="5893245at2"/>
<evidence type="ECO:0000313" key="1">
    <source>
        <dbReference type="EMBL" id="ELR67156.1"/>
    </source>
</evidence>
<organism evidence="1 2">
    <name type="scientific">Photobacterium marinum</name>
    <dbReference type="NCBI Taxonomy" id="1056511"/>
    <lineage>
        <taxon>Bacteria</taxon>
        <taxon>Pseudomonadati</taxon>
        <taxon>Pseudomonadota</taxon>
        <taxon>Gammaproteobacteria</taxon>
        <taxon>Vibrionales</taxon>
        <taxon>Vibrionaceae</taxon>
        <taxon>Photobacterium</taxon>
    </lineage>
</organism>
<dbReference type="PATRIC" id="fig|1056511.3.peg.726"/>
<dbReference type="AlphaFoldDB" id="L8JE78"/>
<proteinExistence type="predicted"/>
<gene>
    <name evidence="1" type="ORF">C942_02664</name>
</gene>
<name>L8JE78_9GAMM</name>
<keyword evidence="2" id="KW-1185">Reference proteome</keyword>
<sequence length="127" mass="14974">MEKQALLYTLYFKAEDRFLNPSAASGYEPDIIIEYIQSGLNLASYYCRYSSAANPLLQELFLRRVFFLLIEAINHQKHSRLFRRICADHLYCPMMALKKFYGYSADGHKRFLSLQRNLLRIHNNSDL</sequence>
<protein>
    <submittedName>
        <fullName evidence="1">Uncharacterized protein</fullName>
    </submittedName>
</protein>
<accession>L8JE78</accession>
<comment type="caution">
    <text evidence="1">The sequence shown here is derived from an EMBL/GenBank/DDBJ whole genome shotgun (WGS) entry which is preliminary data.</text>
</comment>
<dbReference type="Proteomes" id="UP000011134">
    <property type="component" value="Unassembled WGS sequence"/>
</dbReference>
<dbReference type="RefSeq" id="WP_007462537.1">
    <property type="nucleotide sequence ID" value="NZ_AMZO01000003.1"/>
</dbReference>
<evidence type="ECO:0000313" key="2">
    <source>
        <dbReference type="Proteomes" id="UP000011134"/>
    </source>
</evidence>
<dbReference type="EMBL" id="AMZO01000003">
    <property type="protein sequence ID" value="ELR67156.1"/>
    <property type="molecule type" value="Genomic_DNA"/>
</dbReference>
<reference evidence="1 2" key="1">
    <citation type="submission" date="2012-12" db="EMBL/GenBank/DDBJ databases">
        <title>Genome Assembly of Photobacterium sp. AK15.</title>
        <authorList>
            <person name="Khatri I."/>
            <person name="Vaidya B."/>
            <person name="Srinivas T.N.R."/>
            <person name="Subramanian S."/>
            <person name="Pinnaka A."/>
        </authorList>
    </citation>
    <scope>NUCLEOTIDE SEQUENCE [LARGE SCALE GENOMIC DNA]</scope>
    <source>
        <strain evidence="1 2">AK15</strain>
    </source>
</reference>